<evidence type="ECO:0000313" key="3">
    <source>
        <dbReference type="Proteomes" id="UP000287033"/>
    </source>
</evidence>
<gene>
    <name evidence="2" type="ORF">chiPu_0009888</name>
</gene>
<accession>A0A401SM17</accession>
<protein>
    <submittedName>
        <fullName evidence="2">Uncharacterized protein</fullName>
    </submittedName>
</protein>
<feature type="region of interest" description="Disordered" evidence="1">
    <location>
        <begin position="1"/>
        <end position="25"/>
    </location>
</feature>
<evidence type="ECO:0000256" key="1">
    <source>
        <dbReference type="SAM" id="MobiDB-lite"/>
    </source>
</evidence>
<comment type="caution">
    <text evidence="2">The sequence shown here is derived from an EMBL/GenBank/DDBJ whole genome shotgun (WGS) entry which is preliminary data.</text>
</comment>
<dbReference type="AlphaFoldDB" id="A0A401SM17"/>
<proteinExistence type="predicted"/>
<dbReference type="EMBL" id="BEZZ01000361">
    <property type="protein sequence ID" value="GCC31430.1"/>
    <property type="molecule type" value="Genomic_DNA"/>
</dbReference>
<evidence type="ECO:0000313" key="2">
    <source>
        <dbReference type="EMBL" id="GCC31430.1"/>
    </source>
</evidence>
<reference evidence="2 3" key="1">
    <citation type="journal article" date="2018" name="Nat. Ecol. Evol.">
        <title>Shark genomes provide insights into elasmobranch evolution and the origin of vertebrates.</title>
        <authorList>
            <person name="Hara Y"/>
            <person name="Yamaguchi K"/>
            <person name="Onimaru K"/>
            <person name="Kadota M"/>
            <person name="Koyanagi M"/>
            <person name="Keeley SD"/>
            <person name="Tatsumi K"/>
            <person name="Tanaka K"/>
            <person name="Motone F"/>
            <person name="Kageyama Y"/>
            <person name="Nozu R"/>
            <person name="Adachi N"/>
            <person name="Nishimura O"/>
            <person name="Nakagawa R"/>
            <person name="Tanegashima C"/>
            <person name="Kiyatake I"/>
            <person name="Matsumoto R"/>
            <person name="Murakumo K"/>
            <person name="Nishida K"/>
            <person name="Terakita A"/>
            <person name="Kuratani S"/>
            <person name="Sato K"/>
            <person name="Hyodo S Kuraku.S."/>
        </authorList>
    </citation>
    <scope>NUCLEOTIDE SEQUENCE [LARGE SCALE GENOMIC DNA]</scope>
</reference>
<dbReference type="Proteomes" id="UP000287033">
    <property type="component" value="Unassembled WGS sequence"/>
</dbReference>
<sequence length="77" mass="8890">MIGSRAHQSEERRRDRRRAVPQSAARRGGVLALGLNRVQAGSAVCVVAGFLDLERCLHRPSRRFRWRYFLKSERSLI</sequence>
<name>A0A401SM17_CHIPU</name>
<keyword evidence="3" id="KW-1185">Reference proteome</keyword>
<organism evidence="2 3">
    <name type="scientific">Chiloscyllium punctatum</name>
    <name type="common">Brownbanded bambooshark</name>
    <name type="synonym">Hemiscyllium punctatum</name>
    <dbReference type="NCBI Taxonomy" id="137246"/>
    <lineage>
        <taxon>Eukaryota</taxon>
        <taxon>Metazoa</taxon>
        <taxon>Chordata</taxon>
        <taxon>Craniata</taxon>
        <taxon>Vertebrata</taxon>
        <taxon>Chondrichthyes</taxon>
        <taxon>Elasmobranchii</taxon>
        <taxon>Galeomorphii</taxon>
        <taxon>Galeoidea</taxon>
        <taxon>Orectolobiformes</taxon>
        <taxon>Hemiscylliidae</taxon>
        <taxon>Chiloscyllium</taxon>
    </lineage>
</organism>